<reference evidence="11 12" key="1">
    <citation type="submission" date="2021-02" db="EMBL/GenBank/DDBJ databases">
        <title>Genome assembly of Pseudopithomyces chartarum.</title>
        <authorList>
            <person name="Jauregui R."/>
            <person name="Singh J."/>
            <person name="Voisey C."/>
        </authorList>
    </citation>
    <scope>NUCLEOTIDE SEQUENCE [LARGE SCALE GENOMIC DNA]</scope>
    <source>
        <strain evidence="11 12">AGR01</strain>
    </source>
</reference>
<dbReference type="AlphaFoldDB" id="A0AAN6RJD6"/>
<evidence type="ECO:0000313" key="12">
    <source>
        <dbReference type="Proteomes" id="UP001280581"/>
    </source>
</evidence>
<keyword evidence="3" id="KW-0964">Secreted</keyword>
<gene>
    <name evidence="11" type="ORF">GRF29_19g698393</name>
</gene>
<protein>
    <recommendedName>
        <fullName evidence="7">pectin lyase</fullName>
        <ecNumber evidence="7">4.2.2.10</ecNumber>
    </recommendedName>
</protein>
<dbReference type="Proteomes" id="UP001280581">
    <property type="component" value="Unassembled WGS sequence"/>
</dbReference>
<organism evidence="11 12">
    <name type="scientific">Pseudopithomyces chartarum</name>
    <dbReference type="NCBI Taxonomy" id="1892770"/>
    <lineage>
        <taxon>Eukaryota</taxon>
        <taxon>Fungi</taxon>
        <taxon>Dikarya</taxon>
        <taxon>Ascomycota</taxon>
        <taxon>Pezizomycotina</taxon>
        <taxon>Dothideomycetes</taxon>
        <taxon>Pleosporomycetidae</taxon>
        <taxon>Pleosporales</taxon>
        <taxon>Massarineae</taxon>
        <taxon>Didymosphaeriaceae</taxon>
        <taxon>Pseudopithomyces</taxon>
    </lineage>
</organism>
<evidence type="ECO:0000256" key="4">
    <source>
        <dbReference type="ARBA" id="ARBA00022729"/>
    </source>
</evidence>
<keyword evidence="12" id="KW-1185">Reference proteome</keyword>
<dbReference type="Gene3D" id="2.160.20.10">
    <property type="entry name" value="Single-stranded right-handed beta-helix, Pectin lyase-like"/>
    <property type="match status" value="1"/>
</dbReference>
<evidence type="ECO:0000256" key="1">
    <source>
        <dbReference type="ARBA" id="ARBA00004613"/>
    </source>
</evidence>
<dbReference type="InterPro" id="IPR012334">
    <property type="entry name" value="Pectin_lyas_fold"/>
</dbReference>
<evidence type="ECO:0000256" key="3">
    <source>
        <dbReference type="ARBA" id="ARBA00022525"/>
    </source>
</evidence>
<feature type="region of interest" description="Disordered" evidence="8">
    <location>
        <begin position="358"/>
        <end position="377"/>
    </location>
</feature>
<dbReference type="InterPro" id="IPR011050">
    <property type="entry name" value="Pectin_lyase_fold/virulence"/>
</dbReference>
<accession>A0AAN6RJD6</accession>
<dbReference type="SUPFAM" id="SSF51126">
    <property type="entry name" value="Pectin lyase-like"/>
    <property type="match status" value="1"/>
</dbReference>
<dbReference type="GO" id="GO:0030570">
    <property type="term" value="F:pectate lyase activity"/>
    <property type="evidence" value="ECO:0007669"/>
    <property type="project" value="InterPro"/>
</dbReference>
<keyword evidence="4 9" id="KW-0732">Signal</keyword>
<sequence>MQRFAIALLGVSAALAAPSIPSKRATVSGSAEGFAAGVTGGGSAAAVTPKTTDELVSYLGDSEPRVIILNQEFDFTKTEGSKTDSGCSPWGTSSQCQIAINKDDWCKNYQSSAPTVSSITYNAAGVEGIKVGSDKTLVGQGSKGVIKGKGLRMANGVKNVIIQNIHVTEINPQYVWGGDGITIDGADMIWIDHVKTSLIGRQHIVLGESSSGKVTISNSEIDGTTKWSAQCNAYHYWSVLFLGSDDTVTFKGNYIHNTSGRGPKVGGKTVLHAVNNYWGDIDPTGHAFEIDSGAYILAEGNTFNAVKTPVSVSEGKLYTGTDCSSALGRACVKNNLSGSGEFSGSDSDVLSSFSGAKPAAAENDASGVPSSAGFGKI</sequence>
<dbReference type="SMART" id="SM00656">
    <property type="entry name" value="Amb_all"/>
    <property type="match status" value="1"/>
</dbReference>
<dbReference type="GO" id="GO:0000272">
    <property type="term" value="P:polysaccharide catabolic process"/>
    <property type="evidence" value="ECO:0007669"/>
    <property type="project" value="UniProtKB-KW"/>
</dbReference>
<dbReference type="InterPro" id="IPR045032">
    <property type="entry name" value="PEL"/>
</dbReference>
<comment type="catalytic activity">
    <reaction evidence="6">
        <text>Eliminative cleavage of (1-&gt;4)-alpha-D-galacturonan methyl ester to give oligosaccharides with 4-deoxy-6-O-methyl-alpha-D-galact-4-enuronosyl groups at their non-reducing ends.</text>
        <dbReference type="EC" id="4.2.2.10"/>
    </reaction>
</comment>
<evidence type="ECO:0000256" key="8">
    <source>
        <dbReference type="SAM" id="MobiDB-lite"/>
    </source>
</evidence>
<evidence type="ECO:0000256" key="5">
    <source>
        <dbReference type="ARBA" id="ARBA00023239"/>
    </source>
</evidence>
<dbReference type="PANTHER" id="PTHR31683:SF16">
    <property type="entry name" value="PECTIN LYASE A-RELATED"/>
    <property type="match status" value="1"/>
</dbReference>
<evidence type="ECO:0000256" key="7">
    <source>
        <dbReference type="ARBA" id="ARBA00039082"/>
    </source>
</evidence>
<comment type="caution">
    <text evidence="11">The sequence shown here is derived from an EMBL/GenBank/DDBJ whole genome shotgun (WGS) entry which is preliminary data.</text>
</comment>
<comment type="similarity">
    <text evidence="2">Belongs to the polysaccharide lyase 1 family.</text>
</comment>
<evidence type="ECO:0000256" key="9">
    <source>
        <dbReference type="SAM" id="SignalP"/>
    </source>
</evidence>
<proteinExistence type="inferred from homology"/>
<feature type="signal peptide" evidence="9">
    <location>
        <begin position="1"/>
        <end position="16"/>
    </location>
</feature>
<dbReference type="FunFam" id="2.160.20.10:FF:000003">
    <property type="entry name" value="Pectin lyase F"/>
    <property type="match status" value="1"/>
</dbReference>
<evidence type="ECO:0000259" key="10">
    <source>
        <dbReference type="SMART" id="SM00656"/>
    </source>
</evidence>
<name>A0AAN6RJD6_9PLEO</name>
<comment type="subcellular location">
    <subcellularLocation>
        <location evidence="1">Secreted</location>
    </subcellularLocation>
</comment>
<dbReference type="EMBL" id="WVTA01000003">
    <property type="protein sequence ID" value="KAK3214598.1"/>
    <property type="molecule type" value="Genomic_DNA"/>
</dbReference>
<dbReference type="InterPro" id="IPR002022">
    <property type="entry name" value="Pec_lyase"/>
</dbReference>
<evidence type="ECO:0000256" key="6">
    <source>
        <dbReference type="ARBA" id="ARBA00036818"/>
    </source>
</evidence>
<keyword evidence="5" id="KW-0456">Lyase</keyword>
<dbReference type="GO" id="GO:0005576">
    <property type="term" value="C:extracellular region"/>
    <property type="evidence" value="ECO:0007669"/>
    <property type="project" value="UniProtKB-SubCell"/>
</dbReference>
<dbReference type="PANTHER" id="PTHR31683">
    <property type="entry name" value="PECTATE LYASE 18-RELATED"/>
    <property type="match status" value="1"/>
</dbReference>
<dbReference type="EC" id="4.2.2.10" evidence="7"/>
<evidence type="ECO:0000313" key="11">
    <source>
        <dbReference type="EMBL" id="KAK3214598.1"/>
    </source>
</evidence>
<dbReference type="GO" id="GO:0047490">
    <property type="term" value="F:pectin lyase activity"/>
    <property type="evidence" value="ECO:0007669"/>
    <property type="project" value="UniProtKB-EC"/>
</dbReference>
<evidence type="ECO:0000256" key="2">
    <source>
        <dbReference type="ARBA" id="ARBA00010980"/>
    </source>
</evidence>
<feature type="chain" id="PRO_5042972727" description="pectin lyase" evidence="9">
    <location>
        <begin position="17"/>
        <end position="377"/>
    </location>
</feature>
<feature type="domain" description="Pectate lyase" evidence="10">
    <location>
        <begin position="99"/>
        <end position="309"/>
    </location>
</feature>